<dbReference type="AlphaFoldDB" id="A0A2Z3HVP8"/>
<dbReference type="InterPro" id="IPR019734">
    <property type="entry name" value="TPR_rpt"/>
</dbReference>
<dbReference type="KEGG" id="phb:HYN04_11350"/>
<dbReference type="InterPro" id="IPR036388">
    <property type="entry name" value="WH-like_DNA-bd_sf"/>
</dbReference>
<organism evidence="2 3">
    <name type="scientific">Phenylobacterium parvum</name>
    <dbReference type="NCBI Taxonomy" id="2201350"/>
    <lineage>
        <taxon>Bacteria</taxon>
        <taxon>Pseudomonadati</taxon>
        <taxon>Pseudomonadota</taxon>
        <taxon>Alphaproteobacteria</taxon>
        <taxon>Caulobacterales</taxon>
        <taxon>Caulobacteraceae</taxon>
        <taxon>Phenylobacterium</taxon>
    </lineage>
</organism>
<evidence type="ECO:0000313" key="3">
    <source>
        <dbReference type="Proteomes" id="UP000247763"/>
    </source>
</evidence>
<dbReference type="InterPro" id="IPR016032">
    <property type="entry name" value="Sig_transdc_resp-reg_C-effctor"/>
</dbReference>
<dbReference type="PANTHER" id="PTHR12558">
    <property type="entry name" value="CELL DIVISION CYCLE 16,23,27"/>
    <property type="match status" value="1"/>
</dbReference>
<name>A0A2Z3HVP8_9CAUL</name>
<dbReference type="Proteomes" id="UP000247763">
    <property type="component" value="Chromosome"/>
</dbReference>
<dbReference type="OrthoDB" id="7168043at2"/>
<dbReference type="InterPro" id="IPR011990">
    <property type="entry name" value="TPR-like_helical_dom_sf"/>
</dbReference>
<keyword evidence="3" id="KW-1185">Reference proteome</keyword>
<dbReference type="SMART" id="SM00028">
    <property type="entry name" value="TPR"/>
    <property type="match status" value="3"/>
</dbReference>
<dbReference type="Gene3D" id="1.25.40.10">
    <property type="entry name" value="Tetratricopeptide repeat domain"/>
    <property type="match status" value="1"/>
</dbReference>
<dbReference type="Gene3D" id="3.40.50.10610">
    <property type="entry name" value="ABC-type transport auxiliary lipoprotein component"/>
    <property type="match status" value="1"/>
</dbReference>
<dbReference type="PROSITE" id="PS50005">
    <property type="entry name" value="TPR"/>
    <property type="match status" value="1"/>
</dbReference>
<dbReference type="SUPFAM" id="SSF48452">
    <property type="entry name" value="TPR-like"/>
    <property type="match status" value="1"/>
</dbReference>
<accession>A0A2Z3HVP8</accession>
<proteinExistence type="predicted"/>
<dbReference type="Pfam" id="PF13432">
    <property type="entry name" value="TPR_16"/>
    <property type="match status" value="1"/>
</dbReference>
<dbReference type="GO" id="GO:0003677">
    <property type="term" value="F:DNA binding"/>
    <property type="evidence" value="ECO:0007669"/>
    <property type="project" value="InterPro"/>
</dbReference>
<dbReference type="EMBL" id="CP029479">
    <property type="protein sequence ID" value="AWM78296.1"/>
    <property type="molecule type" value="Genomic_DNA"/>
</dbReference>
<dbReference type="GO" id="GO:0006355">
    <property type="term" value="P:regulation of DNA-templated transcription"/>
    <property type="evidence" value="ECO:0007669"/>
    <property type="project" value="InterPro"/>
</dbReference>
<keyword evidence="1" id="KW-0802">TPR repeat</keyword>
<dbReference type="SUPFAM" id="SSF46894">
    <property type="entry name" value="C-terminal effector domain of the bipartite response regulators"/>
    <property type="match status" value="1"/>
</dbReference>
<feature type="repeat" description="TPR" evidence="1">
    <location>
        <begin position="409"/>
        <end position="442"/>
    </location>
</feature>
<protein>
    <submittedName>
        <fullName evidence="2">Uncharacterized protein</fullName>
    </submittedName>
</protein>
<dbReference type="PANTHER" id="PTHR12558:SF33">
    <property type="entry name" value="BLL7664 PROTEIN"/>
    <property type="match status" value="1"/>
</dbReference>
<evidence type="ECO:0000313" key="2">
    <source>
        <dbReference type="EMBL" id="AWM78296.1"/>
    </source>
</evidence>
<evidence type="ECO:0000256" key="1">
    <source>
        <dbReference type="PROSITE-ProRule" id="PRU00339"/>
    </source>
</evidence>
<sequence length="582" mass="64197">MTGRSGIYSVRLMGAFRLLGADGNRVEVASRKAIGLIALLATGRDGERTRQFLQDKLWGSRESSQAQTSLRRELSNLRKILADEPEPLLFTEGARVRLNLPKIAFDIPVPGAANEDERPEPRGIAEFLEGLDLPGEEGFEDWLREQRALIQAQSSAWEAPGAYDPAPPLPVHLVDLTQPAPGFEGRPALAVLKFQNQTSDPALDFAAEGISEDLIDQMSRLRWLPVIARSSSFSQDLATTDAKQVGQGLGARYLVEGRLRAAAKGFQLAISTIDSENGQVIWSERFGLPDSLSNESLAPVLNGLTAVLGARIDHAEQSRAVARPSTSRDVNTLIWRGRWHLNRMSRADSRAARELFDEALAREPENPEVLVQAAWSMGWNIWAERISPEEMGVWTRLARRAMQAAPEDGRAHAVLGAAEMFQRNNAPAIRLFRRAIELNPSLPQAHAFIGSALNLAGRPDEAQGSLRTSLRLSPNDPFVFHTLGELATSYCMSGKWEEAVDLAEQSLIRRPGYWLAHLVKVNALARSGEAKASKDAALQMMEQCRGFSEADIDWLPYVDPDWNGYFKEGLRRALEGCETGTP</sequence>
<dbReference type="Gene3D" id="1.10.10.10">
    <property type="entry name" value="Winged helix-like DNA-binding domain superfamily/Winged helix DNA-binding domain"/>
    <property type="match status" value="1"/>
</dbReference>
<reference evidence="3" key="1">
    <citation type="submission" date="2018-05" db="EMBL/GenBank/DDBJ databases">
        <title>Genome sequencing of Phenylobacterium sp. HYN0004.</title>
        <authorList>
            <person name="Yi H."/>
            <person name="Baek C."/>
        </authorList>
    </citation>
    <scope>NUCLEOTIDE SEQUENCE [LARGE SCALE GENOMIC DNA]</scope>
    <source>
        <strain evidence="3">HYN0004</strain>
    </source>
</reference>
<gene>
    <name evidence="2" type="ORF">HYN04_11350</name>
</gene>